<dbReference type="PANTHER" id="PTHR45453">
    <property type="entry name" value="PHOSPHATE REGULON SENSOR PROTEIN PHOR"/>
    <property type="match status" value="1"/>
</dbReference>
<dbReference type="SUPFAM" id="SSF55874">
    <property type="entry name" value="ATPase domain of HSP90 chaperone/DNA topoisomerase II/histidine kinase"/>
    <property type="match status" value="1"/>
</dbReference>
<dbReference type="PROSITE" id="PS50109">
    <property type="entry name" value="HIS_KIN"/>
    <property type="match status" value="1"/>
</dbReference>
<dbReference type="SMART" id="SM00387">
    <property type="entry name" value="HATPase_c"/>
    <property type="match status" value="1"/>
</dbReference>
<dbReference type="GO" id="GO:0016036">
    <property type="term" value="P:cellular response to phosphate starvation"/>
    <property type="evidence" value="ECO:0007669"/>
    <property type="project" value="TreeGrafter"/>
</dbReference>
<keyword evidence="4 8" id="KW-0808">Transferase</keyword>
<reference evidence="8" key="1">
    <citation type="submission" date="2019-08" db="EMBL/GenBank/DDBJ databases">
        <authorList>
            <person name="Kucharzyk K."/>
            <person name="Murdoch R.W."/>
            <person name="Higgins S."/>
            <person name="Loffler F."/>
        </authorList>
    </citation>
    <scope>NUCLEOTIDE SEQUENCE</scope>
</reference>
<dbReference type="InterPro" id="IPR005467">
    <property type="entry name" value="His_kinase_dom"/>
</dbReference>
<dbReference type="CDD" id="cd00075">
    <property type="entry name" value="HATPase"/>
    <property type="match status" value="1"/>
</dbReference>
<dbReference type="EMBL" id="VSSQ01057405">
    <property type="protein sequence ID" value="MPN11207.1"/>
    <property type="molecule type" value="Genomic_DNA"/>
</dbReference>
<sequence length="171" mass="18489">MNQLVENLLFLARFDNMQAQLCLSTFSIGELFGELLEEQALIDPEHNYEVSLAAVNDSMAADRTMIKQLLHALIDNSVKYTPTGGTIRLDFVSDAAQTVLTVSDDGIGMDAEHCNHIFERFYRVDPARARATGGMGLGLSIVSVIAQAHNGCVSAKSNPGIGTSVSVTFPR</sequence>
<comment type="catalytic activity">
    <reaction evidence="1">
        <text>ATP + protein L-histidine = ADP + protein N-phospho-L-histidine.</text>
        <dbReference type="EC" id="2.7.13.3"/>
    </reaction>
</comment>
<dbReference type="InterPro" id="IPR036890">
    <property type="entry name" value="HATPase_C_sf"/>
</dbReference>
<comment type="caution">
    <text evidence="8">The sequence shown here is derived from an EMBL/GenBank/DDBJ whole genome shotgun (WGS) entry which is preliminary data.</text>
</comment>
<evidence type="ECO:0000256" key="4">
    <source>
        <dbReference type="ARBA" id="ARBA00022679"/>
    </source>
</evidence>
<dbReference type="Pfam" id="PF02518">
    <property type="entry name" value="HATPase_c"/>
    <property type="match status" value="1"/>
</dbReference>
<dbReference type="InterPro" id="IPR003594">
    <property type="entry name" value="HATPase_dom"/>
</dbReference>
<protein>
    <recommendedName>
        <fullName evidence="2">histidine kinase</fullName>
        <ecNumber evidence="2">2.7.13.3</ecNumber>
    </recommendedName>
</protein>
<gene>
    <name evidence="8" type="primary">phoR_40</name>
    <name evidence="8" type="ORF">SDC9_158508</name>
</gene>
<evidence type="ECO:0000259" key="7">
    <source>
        <dbReference type="PROSITE" id="PS50109"/>
    </source>
</evidence>
<keyword evidence="3" id="KW-0597">Phosphoprotein</keyword>
<dbReference type="EC" id="2.7.13.3" evidence="2"/>
<evidence type="ECO:0000256" key="2">
    <source>
        <dbReference type="ARBA" id="ARBA00012438"/>
    </source>
</evidence>
<evidence type="ECO:0000256" key="3">
    <source>
        <dbReference type="ARBA" id="ARBA00022553"/>
    </source>
</evidence>
<accession>A0A645FAC4</accession>
<evidence type="ECO:0000313" key="8">
    <source>
        <dbReference type="EMBL" id="MPN11207.1"/>
    </source>
</evidence>
<dbReference type="GO" id="GO:0005886">
    <property type="term" value="C:plasma membrane"/>
    <property type="evidence" value="ECO:0007669"/>
    <property type="project" value="TreeGrafter"/>
</dbReference>
<proteinExistence type="predicted"/>
<dbReference type="InterPro" id="IPR004358">
    <property type="entry name" value="Sig_transdc_His_kin-like_C"/>
</dbReference>
<dbReference type="InterPro" id="IPR050351">
    <property type="entry name" value="BphY/WalK/GraS-like"/>
</dbReference>
<evidence type="ECO:0000256" key="1">
    <source>
        <dbReference type="ARBA" id="ARBA00000085"/>
    </source>
</evidence>
<dbReference type="Gene3D" id="3.30.565.10">
    <property type="entry name" value="Histidine kinase-like ATPase, C-terminal domain"/>
    <property type="match status" value="1"/>
</dbReference>
<name>A0A645FAC4_9ZZZZ</name>
<keyword evidence="5" id="KW-0418">Kinase</keyword>
<dbReference type="PANTHER" id="PTHR45453:SF1">
    <property type="entry name" value="PHOSPHATE REGULON SENSOR PROTEIN PHOR"/>
    <property type="match status" value="1"/>
</dbReference>
<evidence type="ECO:0000256" key="5">
    <source>
        <dbReference type="ARBA" id="ARBA00022777"/>
    </source>
</evidence>
<dbReference type="AlphaFoldDB" id="A0A645FAC4"/>
<feature type="domain" description="Histidine kinase" evidence="7">
    <location>
        <begin position="1"/>
        <end position="171"/>
    </location>
</feature>
<organism evidence="8">
    <name type="scientific">bioreactor metagenome</name>
    <dbReference type="NCBI Taxonomy" id="1076179"/>
    <lineage>
        <taxon>unclassified sequences</taxon>
        <taxon>metagenomes</taxon>
        <taxon>ecological metagenomes</taxon>
    </lineage>
</organism>
<keyword evidence="6" id="KW-0902">Two-component regulatory system</keyword>
<dbReference type="PRINTS" id="PR00344">
    <property type="entry name" value="BCTRLSENSOR"/>
</dbReference>
<dbReference type="FunFam" id="3.30.565.10:FF:000006">
    <property type="entry name" value="Sensor histidine kinase WalK"/>
    <property type="match status" value="1"/>
</dbReference>
<evidence type="ECO:0000256" key="6">
    <source>
        <dbReference type="ARBA" id="ARBA00023012"/>
    </source>
</evidence>
<dbReference type="GO" id="GO:0004721">
    <property type="term" value="F:phosphoprotein phosphatase activity"/>
    <property type="evidence" value="ECO:0007669"/>
    <property type="project" value="TreeGrafter"/>
</dbReference>
<dbReference type="GO" id="GO:0000155">
    <property type="term" value="F:phosphorelay sensor kinase activity"/>
    <property type="evidence" value="ECO:0007669"/>
    <property type="project" value="TreeGrafter"/>
</dbReference>